<feature type="compositionally biased region" description="Basic and acidic residues" evidence="1">
    <location>
        <begin position="75"/>
        <end position="84"/>
    </location>
</feature>
<dbReference type="AlphaFoldDB" id="A0AA35Y690"/>
<evidence type="ECO:0000313" key="3">
    <source>
        <dbReference type="Proteomes" id="UP001177003"/>
    </source>
</evidence>
<feature type="compositionally biased region" description="Polar residues" evidence="1">
    <location>
        <begin position="86"/>
        <end position="98"/>
    </location>
</feature>
<organism evidence="2 3">
    <name type="scientific">Lactuca saligna</name>
    <name type="common">Willowleaf lettuce</name>
    <dbReference type="NCBI Taxonomy" id="75948"/>
    <lineage>
        <taxon>Eukaryota</taxon>
        <taxon>Viridiplantae</taxon>
        <taxon>Streptophyta</taxon>
        <taxon>Embryophyta</taxon>
        <taxon>Tracheophyta</taxon>
        <taxon>Spermatophyta</taxon>
        <taxon>Magnoliopsida</taxon>
        <taxon>eudicotyledons</taxon>
        <taxon>Gunneridae</taxon>
        <taxon>Pentapetalae</taxon>
        <taxon>asterids</taxon>
        <taxon>campanulids</taxon>
        <taxon>Asterales</taxon>
        <taxon>Asteraceae</taxon>
        <taxon>Cichorioideae</taxon>
        <taxon>Cichorieae</taxon>
        <taxon>Lactucinae</taxon>
        <taxon>Lactuca</taxon>
    </lineage>
</organism>
<proteinExistence type="predicted"/>
<gene>
    <name evidence="2" type="ORF">LSALG_LOCUS3035</name>
</gene>
<keyword evidence="3" id="KW-1185">Reference proteome</keyword>
<feature type="compositionally biased region" description="Pro residues" evidence="1">
    <location>
        <begin position="44"/>
        <end position="57"/>
    </location>
</feature>
<reference evidence="2" key="1">
    <citation type="submission" date="2023-04" db="EMBL/GenBank/DDBJ databases">
        <authorList>
            <person name="Vijverberg K."/>
            <person name="Xiong W."/>
            <person name="Schranz E."/>
        </authorList>
    </citation>
    <scope>NUCLEOTIDE SEQUENCE</scope>
</reference>
<evidence type="ECO:0000313" key="2">
    <source>
        <dbReference type="EMBL" id="CAI9262292.1"/>
    </source>
</evidence>
<protein>
    <submittedName>
        <fullName evidence="2">Uncharacterized protein</fullName>
    </submittedName>
</protein>
<evidence type="ECO:0000256" key="1">
    <source>
        <dbReference type="SAM" id="MobiDB-lite"/>
    </source>
</evidence>
<feature type="region of interest" description="Disordered" evidence="1">
    <location>
        <begin position="1"/>
        <end position="133"/>
    </location>
</feature>
<sequence length="184" mass="20044">MTQSLGEQLSKVEKDVTDIKCSTVVDNDHMMFGDTPPTSLGNHPPHPPPSSNPPLPSYPSLRTSSPLPDSPLQTDDAKKGEKNQEPMMNTGSPSQPEMSKSERDDNQKAIVVGEQERNEQPIPNVDATNNDQPITNFGDQFKTNKYEGFLDLGFIEQIVVPLSVVYPDTFFEGGGGGGGEMKLK</sequence>
<dbReference type="Proteomes" id="UP001177003">
    <property type="component" value="Chromosome 0"/>
</dbReference>
<accession>A0AA35Y690</accession>
<name>A0AA35Y690_LACSI</name>
<feature type="compositionally biased region" description="Polar residues" evidence="1">
    <location>
        <begin position="61"/>
        <end position="73"/>
    </location>
</feature>
<dbReference type="EMBL" id="OX465086">
    <property type="protein sequence ID" value="CAI9262292.1"/>
    <property type="molecule type" value="Genomic_DNA"/>
</dbReference>